<evidence type="ECO:0008006" key="3">
    <source>
        <dbReference type="Google" id="ProtNLM"/>
    </source>
</evidence>
<dbReference type="PANTHER" id="PTHR45887:SF1">
    <property type="entry name" value="TRANSLATION INITIATION FACTOR EIF-2B SUBUNIT EPSILON"/>
    <property type="match status" value="1"/>
</dbReference>
<dbReference type="GO" id="GO:0003743">
    <property type="term" value="F:translation initiation factor activity"/>
    <property type="evidence" value="ECO:0007669"/>
    <property type="project" value="TreeGrafter"/>
</dbReference>
<dbReference type="GO" id="GO:0005085">
    <property type="term" value="F:guanyl-nucleotide exchange factor activity"/>
    <property type="evidence" value="ECO:0007669"/>
    <property type="project" value="TreeGrafter"/>
</dbReference>
<dbReference type="GO" id="GO:0031369">
    <property type="term" value="F:translation initiation factor binding"/>
    <property type="evidence" value="ECO:0007669"/>
    <property type="project" value="TreeGrafter"/>
</dbReference>
<reference evidence="1 2" key="1">
    <citation type="submission" date="2017-03" db="EMBL/GenBank/DDBJ databases">
        <title>Genome Survey of Euroglyphus maynei.</title>
        <authorList>
            <person name="Arlian L.G."/>
            <person name="Morgan M.S."/>
            <person name="Rider S.D."/>
        </authorList>
    </citation>
    <scope>NUCLEOTIDE SEQUENCE [LARGE SCALE GENOMIC DNA]</scope>
    <source>
        <strain evidence="1">Arlian Lab</strain>
        <tissue evidence="1">Whole body</tissue>
    </source>
</reference>
<dbReference type="InterPro" id="IPR029044">
    <property type="entry name" value="Nucleotide-diphossugar_trans"/>
</dbReference>
<organism evidence="1 2">
    <name type="scientific">Euroglyphus maynei</name>
    <name type="common">Mayne's house dust mite</name>
    <dbReference type="NCBI Taxonomy" id="6958"/>
    <lineage>
        <taxon>Eukaryota</taxon>
        <taxon>Metazoa</taxon>
        <taxon>Ecdysozoa</taxon>
        <taxon>Arthropoda</taxon>
        <taxon>Chelicerata</taxon>
        <taxon>Arachnida</taxon>
        <taxon>Acari</taxon>
        <taxon>Acariformes</taxon>
        <taxon>Sarcoptiformes</taxon>
        <taxon>Astigmata</taxon>
        <taxon>Psoroptidia</taxon>
        <taxon>Analgoidea</taxon>
        <taxon>Pyroglyphidae</taxon>
        <taxon>Pyroglyphinae</taxon>
        <taxon>Euroglyphus</taxon>
    </lineage>
</organism>
<dbReference type="GO" id="GO:0005851">
    <property type="term" value="C:eukaryotic translation initiation factor 2B complex"/>
    <property type="evidence" value="ECO:0007669"/>
    <property type="project" value="TreeGrafter"/>
</dbReference>
<dbReference type="InterPro" id="IPR051956">
    <property type="entry name" value="eIF2B_epsilon"/>
</dbReference>
<dbReference type="OrthoDB" id="424572at2759"/>
<keyword evidence="2" id="KW-1185">Reference proteome</keyword>
<dbReference type="PANTHER" id="PTHR45887">
    <property type="entry name" value="TRANSLATION INITIATION FACTOR EIF-2B SUBUNIT EPSILON"/>
    <property type="match status" value="1"/>
</dbReference>
<protein>
    <recommendedName>
        <fullName evidence="3">Nucleotidyl transferase domain-containing protein</fullName>
    </recommendedName>
</protein>
<accession>A0A1Y3BSG2</accession>
<dbReference type="SUPFAM" id="SSF53448">
    <property type="entry name" value="Nucleotide-diphospho-sugar transferases"/>
    <property type="match status" value="1"/>
</dbReference>
<name>A0A1Y3BSG2_EURMA</name>
<dbReference type="AlphaFoldDB" id="A0A1Y3BSG2"/>
<evidence type="ECO:0000313" key="2">
    <source>
        <dbReference type="Proteomes" id="UP000194236"/>
    </source>
</evidence>
<comment type="caution">
    <text evidence="1">The sequence shown here is derived from an EMBL/GenBank/DDBJ whole genome shotgun (WGS) entry which is preliminary data.</text>
</comment>
<evidence type="ECO:0000313" key="1">
    <source>
        <dbReference type="EMBL" id="OTF82506.1"/>
    </source>
</evidence>
<sequence>MEKEIHQAVVLIDNDDEHFTLSTNKPKVLMNLVDRPMLRYTIDMLTLSNIDEIYLFCSQFFEEIKKFIELTKFMNFQIKN</sequence>
<gene>
    <name evidence="1" type="ORF">BLA29_013230</name>
</gene>
<dbReference type="Proteomes" id="UP000194236">
    <property type="component" value="Unassembled WGS sequence"/>
</dbReference>
<dbReference type="EMBL" id="MUJZ01008162">
    <property type="protein sequence ID" value="OTF82506.1"/>
    <property type="molecule type" value="Genomic_DNA"/>
</dbReference>
<proteinExistence type="predicted"/>
<dbReference type="Gene3D" id="3.90.550.10">
    <property type="entry name" value="Spore Coat Polysaccharide Biosynthesis Protein SpsA, Chain A"/>
    <property type="match status" value="1"/>
</dbReference>